<dbReference type="Gene3D" id="3.40.50.360">
    <property type="match status" value="1"/>
</dbReference>
<evidence type="ECO:0000313" key="2">
    <source>
        <dbReference type="EMBL" id="EGQ80593.1"/>
    </source>
</evidence>
<dbReference type="SUPFAM" id="SSF52218">
    <property type="entry name" value="Flavoproteins"/>
    <property type="match status" value="1"/>
</dbReference>
<gene>
    <name evidence="2" type="ORF">HMPREF9094_0390</name>
</gene>
<comment type="caution">
    <text evidence="2">The sequence shown here is derived from an EMBL/GenBank/DDBJ whole genome shotgun (WGS) entry which is preliminary data.</text>
</comment>
<dbReference type="InterPro" id="IPR008254">
    <property type="entry name" value="Flavodoxin/NO_synth"/>
</dbReference>
<dbReference type="Pfam" id="PF12682">
    <property type="entry name" value="Flavodoxin_4"/>
    <property type="match status" value="1"/>
</dbReference>
<dbReference type="EMBL" id="AFQD01000061">
    <property type="protein sequence ID" value="EGQ80593.1"/>
    <property type="molecule type" value="Genomic_DNA"/>
</dbReference>
<dbReference type="AlphaFoldDB" id="F9EKD6"/>
<dbReference type="Proteomes" id="UP000005392">
    <property type="component" value="Unassembled WGS sequence"/>
</dbReference>
<reference evidence="2 3" key="1">
    <citation type="submission" date="2011-05" db="EMBL/GenBank/DDBJ databases">
        <authorList>
            <person name="Muzny D."/>
            <person name="Qin X."/>
            <person name="Deng J."/>
            <person name="Jiang H."/>
            <person name="Liu Y."/>
            <person name="Qu J."/>
            <person name="Song X.-Z."/>
            <person name="Zhang L."/>
            <person name="Thornton R."/>
            <person name="Coyle M."/>
            <person name="Francisco L."/>
            <person name="Jackson L."/>
            <person name="Javaid M."/>
            <person name="Korchina V."/>
            <person name="Kovar C."/>
            <person name="Mata R."/>
            <person name="Mathew T."/>
            <person name="Ngo R."/>
            <person name="Nguyen L."/>
            <person name="Nguyen N."/>
            <person name="Okwuonu G."/>
            <person name="Ongeri F."/>
            <person name="Pham C."/>
            <person name="Simmons D."/>
            <person name="Wilczek-Boney K."/>
            <person name="Hale W."/>
            <person name="Jakkamsetti A."/>
            <person name="Pham P."/>
            <person name="Ruth R."/>
            <person name="San Lucas F."/>
            <person name="Warren J."/>
            <person name="Zhang J."/>
            <person name="Zhao Z."/>
            <person name="Zhou C."/>
            <person name="Zhu D."/>
            <person name="Lee S."/>
            <person name="Bess C."/>
            <person name="Blankenburg K."/>
            <person name="Forbes L."/>
            <person name="Fu Q."/>
            <person name="Gubbala S."/>
            <person name="Hirani K."/>
            <person name="Jayaseelan J.C."/>
            <person name="Lara F."/>
            <person name="Munidasa M."/>
            <person name="Palculict T."/>
            <person name="Patil S."/>
            <person name="Pu L.-L."/>
            <person name="Saada N."/>
            <person name="Tang L."/>
            <person name="Weissenberger G."/>
            <person name="Zhu Y."/>
            <person name="Hemphill L."/>
            <person name="Shang Y."/>
            <person name="Youmans B."/>
            <person name="Ayvaz T."/>
            <person name="Ross M."/>
            <person name="Santibanez J."/>
            <person name="Aqrawi P."/>
            <person name="Gross S."/>
            <person name="Joshi V."/>
            <person name="Fowler G."/>
            <person name="Nazareth L."/>
            <person name="Reid J."/>
            <person name="Worley K."/>
            <person name="Petrosino J."/>
            <person name="Highlander S."/>
            <person name="Gibbs R."/>
        </authorList>
    </citation>
    <scope>NUCLEOTIDE SEQUENCE [LARGE SCALE GENOMIC DNA]</scope>
    <source>
        <strain evidence="2 3">ATCC 51191</strain>
    </source>
</reference>
<feature type="domain" description="Flavodoxin-like" evidence="1">
    <location>
        <begin position="27"/>
        <end position="170"/>
    </location>
</feature>
<dbReference type="GO" id="GO:0010181">
    <property type="term" value="F:FMN binding"/>
    <property type="evidence" value="ECO:0007669"/>
    <property type="project" value="InterPro"/>
</dbReference>
<keyword evidence="3" id="KW-1185">Reference proteome</keyword>
<sequence length="173" mass="19692">MSKKLVVYFSHKGENYSKGKIVNLEKGNTEIVAEMISNILNADIFEIVAEKEYPFNYNECIEIAKKELRENSKIKLKQDVDIKEYDTIFVGYPNWWGTMPMPVWTFLEGKDFNNKKILPFCTNEGSGLGKSESDIKKITSGAKVLKGLAINGSEVNNSNSEGKIRKWLEEVLE</sequence>
<evidence type="ECO:0000313" key="3">
    <source>
        <dbReference type="Proteomes" id="UP000005392"/>
    </source>
</evidence>
<dbReference type="HOGENOM" id="CLU_068890_0_0_0"/>
<dbReference type="PANTHER" id="PTHR39201:SF1">
    <property type="entry name" value="FLAVODOXIN-LIKE DOMAIN-CONTAINING PROTEIN"/>
    <property type="match status" value="1"/>
</dbReference>
<dbReference type="InterPro" id="IPR029039">
    <property type="entry name" value="Flavoprotein-like_sf"/>
</dbReference>
<proteinExistence type="predicted"/>
<name>F9EKD6_9FUSO</name>
<organism evidence="2 3">
    <name type="scientific">Fusobacterium animalis ATCC 51191</name>
    <dbReference type="NCBI Taxonomy" id="997347"/>
    <lineage>
        <taxon>Bacteria</taxon>
        <taxon>Fusobacteriati</taxon>
        <taxon>Fusobacteriota</taxon>
        <taxon>Fusobacteriia</taxon>
        <taxon>Fusobacteriales</taxon>
        <taxon>Fusobacteriaceae</taxon>
        <taxon>Fusobacterium</taxon>
    </lineage>
</organism>
<evidence type="ECO:0000259" key="1">
    <source>
        <dbReference type="Pfam" id="PF12682"/>
    </source>
</evidence>
<protein>
    <submittedName>
        <fullName evidence="2">Flavodoxin</fullName>
    </submittedName>
</protein>
<dbReference type="PATRIC" id="fig|997347.4.peg.365"/>
<dbReference type="PANTHER" id="PTHR39201">
    <property type="entry name" value="EXPORTED PROTEIN-RELATED"/>
    <property type="match status" value="1"/>
</dbReference>
<dbReference type="STRING" id="76859.RN98_02530"/>
<accession>F9EKD6</accession>